<feature type="compositionally biased region" description="Low complexity" evidence="2">
    <location>
        <begin position="84"/>
        <end position="93"/>
    </location>
</feature>
<feature type="coiled-coil region" evidence="1">
    <location>
        <begin position="231"/>
        <end position="272"/>
    </location>
</feature>
<dbReference type="GO" id="GO:0034453">
    <property type="term" value="P:microtubule anchoring"/>
    <property type="evidence" value="ECO:0007669"/>
    <property type="project" value="InterPro"/>
</dbReference>
<dbReference type="PROSITE" id="PS00845">
    <property type="entry name" value="CAP_GLY_1"/>
    <property type="match status" value="1"/>
</dbReference>
<feature type="compositionally biased region" description="Basic and acidic residues" evidence="2">
    <location>
        <begin position="103"/>
        <end position="123"/>
    </location>
</feature>
<dbReference type="Proteomes" id="UP000094336">
    <property type="component" value="Unassembled WGS sequence"/>
</dbReference>
<dbReference type="InterPro" id="IPR036859">
    <property type="entry name" value="CAP-Gly_dom_sf"/>
</dbReference>
<dbReference type="PROSITE" id="PS50245">
    <property type="entry name" value="CAP_GLY_2"/>
    <property type="match status" value="1"/>
</dbReference>
<feature type="coiled-coil region" evidence="1">
    <location>
        <begin position="804"/>
        <end position="859"/>
    </location>
</feature>
<evidence type="ECO:0000256" key="1">
    <source>
        <dbReference type="SAM" id="Coils"/>
    </source>
</evidence>
<dbReference type="EMBL" id="KV454426">
    <property type="protein sequence ID" value="ODQ82533.1"/>
    <property type="molecule type" value="Genomic_DNA"/>
</dbReference>
<protein>
    <recommendedName>
        <fullName evidence="3">CAP-Gly domain-containing protein</fullName>
    </recommendedName>
</protein>
<dbReference type="OrthoDB" id="2130750at2759"/>
<dbReference type="RefSeq" id="XP_018987861.1">
    <property type="nucleotide sequence ID" value="XM_019127461.1"/>
</dbReference>
<feature type="coiled-coil region" evidence="1">
    <location>
        <begin position="454"/>
        <end position="481"/>
    </location>
</feature>
<feature type="domain" description="CAP-Gly" evidence="3">
    <location>
        <begin position="21"/>
        <end position="65"/>
    </location>
</feature>
<feature type="compositionally biased region" description="Basic and acidic residues" evidence="2">
    <location>
        <begin position="140"/>
        <end position="156"/>
    </location>
</feature>
<dbReference type="Gene3D" id="2.30.30.190">
    <property type="entry name" value="CAP Gly-rich-like domain"/>
    <property type="match status" value="1"/>
</dbReference>
<evidence type="ECO:0000259" key="3">
    <source>
        <dbReference type="PROSITE" id="PS50245"/>
    </source>
</evidence>
<dbReference type="PANTHER" id="PTHR13958:SF3">
    <property type="entry name" value="CAP-GLY DOMAIN-CONTAINING PROTEIN-RELATED"/>
    <property type="match status" value="1"/>
</dbReference>
<organism evidence="4 5">
    <name type="scientific">Babjeviella inositovora NRRL Y-12698</name>
    <dbReference type="NCBI Taxonomy" id="984486"/>
    <lineage>
        <taxon>Eukaryota</taxon>
        <taxon>Fungi</taxon>
        <taxon>Dikarya</taxon>
        <taxon>Ascomycota</taxon>
        <taxon>Saccharomycotina</taxon>
        <taxon>Pichiomycetes</taxon>
        <taxon>Serinales incertae sedis</taxon>
        <taxon>Babjeviella</taxon>
    </lineage>
</organism>
<dbReference type="SUPFAM" id="SSF74924">
    <property type="entry name" value="Cap-Gly domain"/>
    <property type="match status" value="1"/>
</dbReference>
<name>A0A1E3QY13_9ASCO</name>
<dbReference type="AlphaFoldDB" id="A0A1E3QY13"/>
<keyword evidence="1" id="KW-0175">Coiled coil</keyword>
<feature type="coiled-coil region" evidence="1">
    <location>
        <begin position="321"/>
        <end position="348"/>
    </location>
</feature>
<dbReference type="Pfam" id="PF01302">
    <property type="entry name" value="CAP_GLY"/>
    <property type="match status" value="1"/>
</dbReference>
<evidence type="ECO:0000313" key="4">
    <source>
        <dbReference type="EMBL" id="ODQ82533.1"/>
    </source>
</evidence>
<dbReference type="GO" id="GO:0008017">
    <property type="term" value="F:microtubule binding"/>
    <property type="evidence" value="ECO:0007669"/>
    <property type="project" value="InterPro"/>
</dbReference>
<dbReference type="GeneID" id="30145314"/>
<dbReference type="InterPro" id="IPR028750">
    <property type="entry name" value="CEP350/CC187"/>
</dbReference>
<evidence type="ECO:0000256" key="2">
    <source>
        <dbReference type="SAM" id="MobiDB-lite"/>
    </source>
</evidence>
<proteinExistence type="predicted"/>
<dbReference type="SMART" id="SM01052">
    <property type="entry name" value="CAP_GLY"/>
    <property type="match status" value="1"/>
</dbReference>
<sequence length="976" mass="110518">MLQIGQKVQVRGDFGVVRFVGTTEFSSGVWVGVELDTAAGKNDGAVGGQRYFVCLKEGTCGIFVRPTVVKHVSRRSETPKTEVSPSEGSSQSSDTLILSEVSPRPDEIHISDSFKDDDSKSEINLRLPGDSNPKSPVGINDKRLNSSPESRVEHPLETAGLSPTPPVSLCSKETDHHLQTIIHTLQKKLHAIHLDTESYKLQVSTLNSANITLKEKLAVADESRELDTISRELLEGDLEQLQERYDDLLSKYDDLQLEFIDLQEELRLQEELEEGDSDVTALSKRNKLLELALLKLKDMSQQKELTLLGQLSQYEVGYRRSVELEAMYSEASQRLERTERLVDELRGQLELVPHSETVVDTLTERNIELAEKVSALQLTVLELEQMQEVDRDLEATHLEVEGDLRAELSALTRQLAESSLVIDELRGVNNYMDKRLASMNAGTFDKPAREENDSEGLSREITRLKQRIFDLESRATEAQIDAAIAQSEVPILNELVGALRGLTATDRRFDLCYEARLAANKTRCLLEVLPLFEDYPPTIIEMIRLQLTCVHAACDLARYHLEFGVDCLLFVRDIAARVEMLVSSARQNQLEVKITQEIHRECELFCELLTLIPREHLLYRVREAAACNAYCLVLANRVALERPGLLNKIEAKSKLVHKLQTTGEVLADALGVLVKAQSEMCGVEGEMSGDYKPLLAYLTEEGNALDLDATMISDEPVSVLEPVPVLELGSLESEWRFLDTIKASLSTLVVGGQVPQKAVWNVEQEMTTDDTEVTALRLQVQEITHKFRTKELLIEELGIKIQVMDHKLAKSKAVEAELAEARKNLARYEAENVQVGSHVKELLQKNQIYAQALKELKNKSNRIVGNFHDIYQEKEKASRNSLISEIHTLRRIILRSCELSYDHTDLKWLQQDLSPAKLCRGYRTRFNMLGRSLVRAIERYETIPYADQSSKTALRYYLSRMEEDYSWYRLERELLY</sequence>
<dbReference type="InterPro" id="IPR000938">
    <property type="entry name" value="CAP-Gly_domain"/>
</dbReference>
<evidence type="ECO:0000313" key="5">
    <source>
        <dbReference type="Proteomes" id="UP000094336"/>
    </source>
</evidence>
<dbReference type="STRING" id="984486.A0A1E3QY13"/>
<reference evidence="5" key="1">
    <citation type="submission" date="2016-05" db="EMBL/GenBank/DDBJ databases">
        <title>Comparative genomics of biotechnologically important yeasts.</title>
        <authorList>
            <consortium name="DOE Joint Genome Institute"/>
            <person name="Riley R."/>
            <person name="Haridas S."/>
            <person name="Wolfe K.H."/>
            <person name="Lopes M.R."/>
            <person name="Hittinger C.T."/>
            <person name="Goker M."/>
            <person name="Salamov A."/>
            <person name="Wisecaver J."/>
            <person name="Long T.M."/>
            <person name="Aerts A.L."/>
            <person name="Barry K."/>
            <person name="Choi C."/>
            <person name="Clum A."/>
            <person name="Coughlan A.Y."/>
            <person name="Deshpande S."/>
            <person name="Douglass A.P."/>
            <person name="Hanson S.J."/>
            <person name="Klenk H.-P."/>
            <person name="Labutti K."/>
            <person name="Lapidus A."/>
            <person name="Lindquist E."/>
            <person name="Lipzen A."/>
            <person name="Meier-Kolthoff J.P."/>
            <person name="Ohm R.A."/>
            <person name="Otillar R.P."/>
            <person name="Pangilinan J."/>
            <person name="Peng Y."/>
            <person name="Rokas A."/>
            <person name="Rosa C.A."/>
            <person name="Scheuner C."/>
            <person name="Sibirny A.A."/>
            <person name="Slot J.C."/>
            <person name="Stielow J.B."/>
            <person name="Sun H."/>
            <person name="Kurtzman C.P."/>
            <person name="Blackwell M."/>
            <person name="Grigoriev I.V."/>
            <person name="Jeffries T.W."/>
        </authorList>
    </citation>
    <scope>NUCLEOTIDE SEQUENCE [LARGE SCALE GENOMIC DNA]</scope>
    <source>
        <strain evidence="5">NRRL Y-12698</strain>
    </source>
</reference>
<keyword evidence="5" id="KW-1185">Reference proteome</keyword>
<dbReference type="PANTHER" id="PTHR13958">
    <property type="entry name" value="CENTROSOME-ASSOCIATED PROTEIN 350"/>
    <property type="match status" value="1"/>
</dbReference>
<gene>
    <name evidence="4" type="ORF">BABINDRAFT_159102</name>
</gene>
<accession>A0A1E3QY13</accession>
<feature type="region of interest" description="Disordered" evidence="2">
    <location>
        <begin position="71"/>
        <end position="166"/>
    </location>
</feature>